<reference evidence="2 3" key="1">
    <citation type="submission" date="2018-10" db="EMBL/GenBank/DDBJ databases">
        <title>Bacillus Keqinensis sp. nov., a moderately halophilic bacterium isolated from a saline-alkaline lake.</title>
        <authorList>
            <person name="Wang H."/>
        </authorList>
    </citation>
    <scope>NUCLEOTIDE SEQUENCE [LARGE SCALE GENOMIC DNA]</scope>
    <source>
        <strain evidence="2 3">KQ-3</strain>
    </source>
</reference>
<dbReference type="EMBL" id="RHIB01000001">
    <property type="protein sequence ID" value="RNA70516.1"/>
    <property type="molecule type" value="Genomic_DNA"/>
</dbReference>
<keyword evidence="3" id="KW-1185">Reference proteome</keyword>
<dbReference type="AlphaFoldDB" id="A0A3M7TY63"/>
<name>A0A3M7TY63_9BACI</name>
<evidence type="ECO:0000313" key="3">
    <source>
        <dbReference type="Proteomes" id="UP000278746"/>
    </source>
</evidence>
<accession>A0A3M7TY63</accession>
<evidence type="ECO:0000256" key="1">
    <source>
        <dbReference type="SAM" id="SignalP"/>
    </source>
</evidence>
<feature type="signal peptide" evidence="1">
    <location>
        <begin position="1"/>
        <end position="22"/>
    </location>
</feature>
<proteinExistence type="predicted"/>
<dbReference type="RefSeq" id="WP_122898388.1">
    <property type="nucleotide sequence ID" value="NZ_RHIB01000001.1"/>
</dbReference>
<comment type="caution">
    <text evidence="2">The sequence shown here is derived from an EMBL/GenBank/DDBJ whole genome shotgun (WGS) entry which is preliminary data.</text>
</comment>
<sequence length="274" mass="30906">MKKVLLASCLSGVIILTAACSAESDDGLTAEEILLKSEEAMEELTSYSMSMKSTQEMSADGDTQEMDMESEIDVLMEPLTMFQTTTMDMMGISMNYDTYFSEEHGFFMEDPNAGGWFKLPDSFMEEMMALSDVQMSPEEQLQPFKDNIEELTVETEEDHYIVTLKGDGLDTDALKEQISSITGDGMSEMYGDALDSMDVHELEYELFIDRETFYNTEANIYMDTTVDDGMFELDLKQNIHILFTNFNGIDDLEVPGEVIENAEEVSEEDLFGGF</sequence>
<evidence type="ECO:0000313" key="2">
    <source>
        <dbReference type="EMBL" id="RNA70516.1"/>
    </source>
</evidence>
<dbReference type="InterPro" id="IPR046720">
    <property type="entry name" value="DUF6612"/>
</dbReference>
<dbReference type="Gene3D" id="2.50.20.20">
    <property type="match status" value="1"/>
</dbReference>
<dbReference type="Proteomes" id="UP000278746">
    <property type="component" value="Unassembled WGS sequence"/>
</dbReference>
<dbReference type="Pfam" id="PF20316">
    <property type="entry name" value="DUF6612"/>
    <property type="match status" value="1"/>
</dbReference>
<dbReference type="OrthoDB" id="1957331at2"/>
<protein>
    <recommendedName>
        <fullName evidence="4">DUF4252 domain-containing protein</fullName>
    </recommendedName>
</protein>
<gene>
    <name evidence="2" type="ORF">EBO34_11515</name>
</gene>
<keyword evidence="1" id="KW-0732">Signal</keyword>
<organism evidence="2 3">
    <name type="scientific">Alteribacter keqinensis</name>
    <dbReference type="NCBI Taxonomy" id="2483800"/>
    <lineage>
        <taxon>Bacteria</taxon>
        <taxon>Bacillati</taxon>
        <taxon>Bacillota</taxon>
        <taxon>Bacilli</taxon>
        <taxon>Bacillales</taxon>
        <taxon>Bacillaceae</taxon>
        <taxon>Alteribacter</taxon>
    </lineage>
</organism>
<evidence type="ECO:0008006" key="4">
    <source>
        <dbReference type="Google" id="ProtNLM"/>
    </source>
</evidence>
<dbReference type="PROSITE" id="PS51257">
    <property type="entry name" value="PROKAR_LIPOPROTEIN"/>
    <property type="match status" value="1"/>
</dbReference>
<feature type="chain" id="PRO_5039566704" description="DUF4252 domain-containing protein" evidence="1">
    <location>
        <begin position="23"/>
        <end position="274"/>
    </location>
</feature>